<keyword evidence="4" id="KW-0106">Calcium</keyword>
<dbReference type="InterPro" id="IPR050738">
    <property type="entry name" value="Sulfatase"/>
</dbReference>
<feature type="domain" description="Sulfatase N-terminal" evidence="7">
    <location>
        <begin position="29"/>
        <end position="345"/>
    </location>
</feature>
<evidence type="ECO:0000256" key="1">
    <source>
        <dbReference type="ARBA" id="ARBA00008779"/>
    </source>
</evidence>
<dbReference type="Gene3D" id="3.30.1120.10">
    <property type="match status" value="1"/>
</dbReference>
<evidence type="ECO:0000256" key="6">
    <source>
        <dbReference type="SAM" id="SignalP"/>
    </source>
</evidence>
<evidence type="ECO:0000256" key="3">
    <source>
        <dbReference type="ARBA" id="ARBA00022801"/>
    </source>
</evidence>
<dbReference type="InterPro" id="IPR000917">
    <property type="entry name" value="Sulfatase_N"/>
</dbReference>
<dbReference type="PANTHER" id="PTHR42693:SF53">
    <property type="entry name" value="ENDO-4-O-SULFATASE"/>
    <property type="match status" value="1"/>
</dbReference>
<evidence type="ECO:0000256" key="2">
    <source>
        <dbReference type="ARBA" id="ARBA00022723"/>
    </source>
</evidence>
<gene>
    <name evidence="8" type="ORF">GCM10023156_03420</name>
</gene>
<dbReference type="Gene3D" id="3.40.720.10">
    <property type="entry name" value="Alkaline Phosphatase, subunit A"/>
    <property type="match status" value="1"/>
</dbReference>
<dbReference type="EMBL" id="BAABGA010000006">
    <property type="protein sequence ID" value="GAA4444731.1"/>
    <property type="molecule type" value="Genomic_DNA"/>
</dbReference>
<protein>
    <submittedName>
        <fullName evidence="8">Arylsulfatase</fullName>
    </submittedName>
</protein>
<feature type="signal peptide" evidence="6">
    <location>
        <begin position="1"/>
        <end position="23"/>
    </location>
</feature>
<feature type="compositionally biased region" description="Polar residues" evidence="5">
    <location>
        <begin position="366"/>
        <end position="384"/>
    </location>
</feature>
<comment type="similarity">
    <text evidence="1">Belongs to the sulfatase family.</text>
</comment>
<dbReference type="RefSeq" id="WP_345318804.1">
    <property type="nucleotide sequence ID" value="NZ_BAABGA010000006.1"/>
</dbReference>
<reference evidence="9" key="1">
    <citation type="journal article" date="2019" name="Int. J. Syst. Evol. Microbiol.">
        <title>The Global Catalogue of Microorganisms (GCM) 10K type strain sequencing project: providing services to taxonomists for standard genome sequencing and annotation.</title>
        <authorList>
            <consortium name="The Broad Institute Genomics Platform"/>
            <consortium name="The Broad Institute Genome Sequencing Center for Infectious Disease"/>
            <person name="Wu L."/>
            <person name="Ma J."/>
        </authorList>
    </citation>
    <scope>NUCLEOTIDE SEQUENCE [LARGE SCALE GENOMIC DNA]</scope>
    <source>
        <strain evidence="9">JCM 17759</strain>
    </source>
</reference>
<sequence length="605" mass="66711">MIQITRLVTASLLLVGSVVSLQAAEQTKPNVILVMTDDQGYGDLGCHGNPILKTPNIDRLYSESIRFTDFHVSPFCTPTRAALMTGNHPGYSGAYRTSSGRTMLHRDEKTLANLFAENGYATGMVGKWHLGDNAPHRPQDRGFQDVVWHRCGGVGQASDHWGNDYFDDTYERSGKFESFEGYCTDVWFREGIRFVNENSDKPFFLYLAPNAPHGPYRVPPEWAKPYLGNKAVANPNFYGMIANIDHNMGILRQRLSELGLSENTILIFMTDNGTAAGAKFKGLDSEAIEGYNAGMRGKKSSVYDGGHRVPFFIYWPAGGLSGGKNIETLAAHIDVLPTLADLCGIPVSDEYRPDGVSLKPLLSVSDPGSVSGPDSTSKPGNSSKPDGPDHAWPRDHHVVQFHGGAGATTLPSKPFEYSVVMTERWRLVNSDGQALYDIEADPTQRSNVAADHPEVVSKLRELYQPFWDKVSPRLTPVRIDVGNPAENPTVLCSQDWYMPTGNPPWNFTSIRKLPKVTGPWMIEVKQAGRYRITLRQYPKEANKVVVAERAKIEIAGKTDEQPVAPQSKGVVFELELPAGPTELVTYLYDTKGRAGGAYFTEVEAI</sequence>
<keyword evidence="3" id="KW-0378">Hydrolase</keyword>
<dbReference type="Pfam" id="PF00884">
    <property type="entry name" value="Sulfatase"/>
    <property type="match status" value="1"/>
</dbReference>
<dbReference type="PROSITE" id="PS00149">
    <property type="entry name" value="SULFATASE_2"/>
    <property type="match status" value="1"/>
</dbReference>
<evidence type="ECO:0000313" key="9">
    <source>
        <dbReference type="Proteomes" id="UP001500840"/>
    </source>
</evidence>
<dbReference type="InterPro" id="IPR024607">
    <property type="entry name" value="Sulfatase_CS"/>
</dbReference>
<accession>A0ABP8M5I1</accession>
<dbReference type="PANTHER" id="PTHR42693">
    <property type="entry name" value="ARYLSULFATASE FAMILY MEMBER"/>
    <property type="match status" value="1"/>
</dbReference>
<evidence type="ECO:0000256" key="5">
    <source>
        <dbReference type="SAM" id="MobiDB-lite"/>
    </source>
</evidence>
<dbReference type="InterPro" id="IPR017850">
    <property type="entry name" value="Alkaline_phosphatase_core_sf"/>
</dbReference>
<evidence type="ECO:0000313" key="8">
    <source>
        <dbReference type="EMBL" id="GAA4444731.1"/>
    </source>
</evidence>
<comment type="caution">
    <text evidence="8">The sequence shown here is derived from an EMBL/GenBank/DDBJ whole genome shotgun (WGS) entry which is preliminary data.</text>
</comment>
<feature type="compositionally biased region" description="Basic and acidic residues" evidence="5">
    <location>
        <begin position="386"/>
        <end position="395"/>
    </location>
</feature>
<name>A0ABP8M5I1_9BACT</name>
<proteinExistence type="inferred from homology"/>
<dbReference type="SUPFAM" id="SSF53649">
    <property type="entry name" value="Alkaline phosphatase-like"/>
    <property type="match status" value="1"/>
</dbReference>
<keyword evidence="6" id="KW-0732">Signal</keyword>
<feature type="region of interest" description="Disordered" evidence="5">
    <location>
        <begin position="362"/>
        <end position="395"/>
    </location>
</feature>
<evidence type="ECO:0000259" key="7">
    <source>
        <dbReference type="Pfam" id="PF00884"/>
    </source>
</evidence>
<keyword evidence="9" id="KW-1185">Reference proteome</keyword>
<dbReference type="CDD" id="cd16146">
    <property type="entry name" value="ARS_like"/>
    <property type="match status" value="1"/>
</dbReference>
<dbReference type="Proteomes" id="UP001500840">
    <property type="component" value="Unassembled WGS sequence"/>
</dbReference>
<evidence type="ECO:0000256" key="4">
    <source>
        <dbReference type="ARBA" id="ARBA00022837"/>
    </source>
</evidence>
<organism evidence="8 9">
    <name type="scientific">Novipirellula rosea</name>
    <dbReference type="NCBI Taxonomy" id="1031540"/>
    <lineage>
        <taxon>Bacteria</taxon>
        <taxon>Pseudomonadati</taxon>
        <taxon>Planctomycetota</taxon>
        <taxon>Planctomycetia</taxon>
        <taxon>Pirellulales</taxon>
        <taxon>Pirellulaceae</taxon>
        <taxon>Novipirellula</taxon>
    </lineage>
</organism>
<keyword evidence="2" id="KW-0479">Metal-binding</keyword>
<feature type="chain" id="PRO_5046104492" evidence="6">
    <location>
        <begin position="24"/>
        <end position="605"/>
    </location>
</feature>